<keyword evidence="2" id="KW-0808">Transferase</keyword>
<feature type="compositionally biased region" description="Low complexity" evidence="8">
    <location>
        <begin position="734"/>
        <end position="745"/>
    </location>
</feature>
<dbReference type="SUPFAM" id="SSF90229">
    <property type="entry name" value="CCCH zinc finger"/>
    <property type="match status" value="1"/>
</dbReference>
<feature type="compositionally biased region" description="Low complexity" evidence="8">
    <location>
        <begin position="42"/>
        <end position="58"/>
    </location>
</feature>
<feature type="region of interest" description="Disordered" evidence="8">
    <location>
        <begin position="410"/>
        <end position="786"/>
    </location>
</feature>
<feature type="zinc finger region" description="C3H1-type" evidence="7">
    <location>
        <begin position="782"/>
        <end position="809"/>
    </location>
</feature>
<evidence type="ECO:0000313" key="10">
    <source>
        <dbReference type="EMBL" id="KAK3930685.1"/>
    </source>
</evidence>
<feature type="compositionally biased region" description="Low complexity" evidence="8">
    <location>
        <begin position="1075"/>
        <end position="1101"/>
    </location>
</feature>
<evidence type="ECO:0000313" key="11">
    <source>
        <dbReference type="Proteomes" id="UP001219518"/>
    </source>
</evidence>
<feature type="compositionally biased region" description="Gly residues" evidence="8">
    <location>
        <begin position="1135"/>
        <end position="1144"/>
    </location>
</feature>
<dbReference type="Gene3D" id="4.10.1000.10">
    <property type="entry name" value="Zinc finger, CCCH-type"/>
    <property type="match status" value="1"/>
</dbReference>
<dbReference type="InterPro" id="IPR041367">
    <property type="entry name" value="Znf-CCCH_4"/>
</dbReference>
<dbReference type="Pfam" id="PF18044">
    <property type="entry name" value="zf-CCCH_4"/>
    <property type="match status" value="1"/>
</dbReference>
<dbReference type="InterPro" id="IPR036855">
    <property type="entry name" value="Znf_CCCH_sf"/>
</dbReference>
<dbReference type="GO" id="GO:0008270">
    <property type="term" value="F:zinc ion binding"/>
    <property type="evidence" value="ECO:0007669"/>
    <property type="project" value="UniProtKB-KW"/>
</dbReference>
<evidence type="ECO:0000256" key="5">
    <source>
        <dbReference type="ARBA" id="ARBA00022777"/>
    </source>
</evidence>
<feature type="compositionally biased region" description="Basic residues" evidence="8">
    <location>
        <begin position="523"/>
        <end position="533"/>
    </location>
</feature>
<dbReference type="PANTHER" id="PTHR46582">
    <property type="entry name" value="ZINC FINGER CCCH DOMAIN-CONTAINING PROTEIN 18"/>
    <property type="match status" value="1"/>
</dbReference>
<dbReference type="GO" id="GO:0016301">
    <property type="term" value="F:kinase activity"/>
    <property type="evidence" value="ECO:0007669"/>
    <property type="project" value="UniProtKB-KW"/>
</dbReference>
<evidence type="ECO:0000256" key="1">
    <source>
        <dbReference type="ARBA" id="ARBA00007374"/>
    </source>
</evidence>
<protein>
    <submittedName>
        <fullName evidence="10">Inositol-trisphosphate 3-kinase-like protein</fullName>
    </submittedName>
</protein>
<keyword evidence="3 7" id="KW-0479">Metal-binding</keyword>
<feature type="compositionally biased region" description="Polar residues" evidence="8">
    <location>
        <begin position="537"/>
        <end position="583"/>
    </location>
</feature>
<comment type="similarity">
    <text evidence="1">Belongs to the inositol phosphokinase (IPK) family.</text>
</comment>
<keyword evidence="11" id="KW-1185">Reference proteome</keyword>
<dbReference type="PROSITE" id="PS50103">
    <property type="entry name" value="ZF_C3H1"/>
    <property type="match status" value="1"/>
</dbReference>
<dbReference type="SMART" id="SM00356">
    <property type="entry name" value="ZnF_C3H1"/>
    <property type="match status" value="1"/>
</dbReference>
<sequence>MCVCECRPRSSGVGGYAFSRAPTAMASSVSVLLRPQPGPGHSAASAATSAAKPKAKLAGTKSGVDVWRDRRWRKGRDHQEDRDDRGPQHGSLLKCLALQALELSAPASDVLLKSPQALNQALGQANNAHQVFSAQASAWFQLAGHPDCFAPAGPGRIWKKVGDNTEKTAYEALSCDPALRGLVPRYYGSVSYRDHTFIELQDLLHGFSDPHVIDVKMGTRTFLESEVDNPTARADLYQKMVALDASAPTAEEHAAKAVTKVRYMQFREQQSSTHFLGFRVDAMKERGLPPRASDLAKVSSRQEVVGRMTDFLGGRKDVQRRLHARLCHMRDRIEQSEFFRTHEVIGCSIFMLYDDREVGAWLIDFAKTVPIPDHRTLDHRTPWKPGNHEEGFLFGLDNLIQVPSLLHSSLMDSENSSDGELNAKSGGYASSDEERSIKSGPKSPQSPPDSPPSGQSPPGSPVLTRRSQSKSPSTGSNGLHTVKHSPSVSPSRRSPSGCSSRRSPSGSSSRRSLSGSPSPVRSPLKRSQSRSPKHLSTESPRSQSAASIHTPGRQSPSSSPCTQRQTPSPNRHGSAVEQQSTRENYSRRRKKSKQRTEEDGNASEGSDDDNSSISSSSSYGKASESKKGTVHLENGDQKEKVKFEPHKAEDLSDVSDLDSANGDGSLDSLSDEEGSRKKRSREEVKKAPSPVRVPQSSSIRKDIVSHSDEMEQLDFEAEEPQTKEDKEDGECAETAQAAQTSQTSQNQEPSTAKSEGDDGELNKEEVEEGEITDEDENRPEETEPRPICRFYNRGQCTWGSSCRFLHPGVTDKGNYTMFDMVRPLVPTNGPPMYGSMMDPYRPPLERPIMTPVGPLYTRKEEAPAVESAWERGLRTAKEMMRKASKRKETDMDFEEKKMNLSLGQDELDKENDYYTRPASPALEDDLDRWSSKEPPEGKHHRMVVADRYDAMDPYYGHHREGRERWARGHYDDVREPYGREHLYDSRHPGSHHEPHMAYRAHMHSSGHHDGYYPDKYERKKKSHTVREVIVQHSRKPSYKDDKPSGGPHRGRGDEWADPWMRSKSPTSRKSRPSRRQSYSSGSSYSSSRSSRSSYSSYSRSGSRSRSRSKSRSASGSRSRSRSPPHPSQSLRRTGAGPGRGGKGGSPSQSRQRRNPPDPRVRGSRLGSPEDKRAGHVVASASAPRKPRPPSPSAARKSGVNPPSIAGPGRVATGKVRHSKSSRSSSSDSSGSSSDSSETSLSSSSSSRDPTPPPKPKTKIQMDERLMAQSTKVKAMDALKLSGQKQQIKLTLKTQGSNPSGPADDPRRSAVVAGKKRTAETPPPPETAKTSTTAKPPVKKTTSRREELLKQLKAVEDAIARKRSKIT</sequence>
<feature type="compositionally biased region" description="Acidic residues" evidence="8">
    <location>
        <begin position="710"/>
        <end position="719"/>
    </location>
</feature>
<dbReference type="InterPro" id="IPR052647">
    <property type="entry name" value="Zinc_finger_CCCH-type"/>
</dbReference>
<dbReference type="GO" id="GO:0071011">
    <property type="term" value="C:precatalytic spliceosome"/>
    <property type="evidence" value="ECO:0007669"/>
    <property type="project" value="TreeGrafter"/>
</dbReference>
<dbReference type="Gene3D" id="3.30.470.160">
    <property type="entry name" value="Inositol polyphosphate kinase"/>
    <property type="match status" value="1"/>
</dbReference>
<dbReference type="SUPFAM" id="SSF56104">
    <property type="entry name" value="SAICAR synthase-like"/>
    <property type="match status" value="1"/>
</dbReference>
<reference evidence="10" key="1">
    <citation type="submission" date="2021-07" db="EMBL/GenBank/DDBJ databases">
        <authorList>
            <person name="Catto M.A."/>
            <person name="Jacobson A."/>
            <person name="Kennedy G."/>
            <person name="Labadie P."/>
            <person name="Hunt B.G."/>
            <person name="Srinivasan R."/>
        </authorList>
    </citation>
    <scope>NUCLEOTIDE SEQUENCE</scope>
    <source>
        <strain evidence="10">PL_HMW_Pooled</strain>
        <tissue evidence="10">Head</tissue>
    </source>
</reference>
<dbReference type="InterPro" id="IPR000571">
    <property type="entry name" value="Znf_CCCH"/>
</dbReference>
<proteinExistence type="inferred from homology"/>
<dbReference type="GO" id="GO:0003723">
    <property type="term" value="F:RNA binding"/>
    <property type="evidence" value="ECO:0007669"/>
    <property type="project" value="TreeGrafter"/>
</dbReference>
<feature type="compositionally biased region" description="Basic and acidic residues" evidence="8">
    <location>
        <begin position="77"/>
        <end position="87"/>
    </location>
</feature>
<feature type="region of interest" description="Disordered" evidence="8">
    <location>
        <begin position="915"/>
        <end position="938"/>
    </location>
</feature>
<evidence type="ECO:0000259" key="9">
    <source>
        <dbReference type="PROSITE" id="PS50103"/>
    </source>
</evidence>
<keyword evidence="4 7" id="KW-0863">Zinc-finger</keyword>
<dbReference type="EMBL" id="JAHWGI010001412">
    <property type="protein sequence ID" value="KAK3930685.1"/>
    <property type="molecule type" value="Genomic_DNA"/>
</dbReference>
<feature type="region of interest" description="Disordered" evidence="8">
    <location>
        <begin position="979"/>
        <end position="1345"/>
    </location>
</feature>
<feature type="compositionally biased region" description="Low complexity" evidence="8">
    <location>
        <begin position="1221"/>
        <end position="1246"/>
    </location>
</feature>
<feature type="compositionally biased region" description="Polar residues" evidence="8">
    <location>
        <begin position="465"/>
        <end position="479"/>
    </location>
</feature>
<feature type="compositionally biased region" description="Basic and acidic residues" evidence="8">
    <location>
        <begin position="633"/>
        <end position="650"/>
    </location>
</feature>
<feature type="compositionally biased region" description="Basic and acidic residues" evidence="8">
    <location>
        <begin position="1006"/>
        <end position="1017"/>
    </location>
</feature>
<gene>
    <name evidence="10" type="ORF">KUF71_024042</name>
</gene>
<organism evidence="10 11">
    <name type="scientific">Frankliniella fusca</name>
    <dbReference type="NCBI Taxonomy" id="407009"/>
    <lineage>
        <taxon>Eukaryota</taxon>
        <taxon>Metazoa</taxon>
        <taxon>Ecdysozoa</taxon>
        <taxon>Arthropoda</taxon>
        <taxon>Hexapoda</taxon>
        <taxon>Insecta</taxon>
        <taxon>Pterygota</taxon>
        <taxon>Neoptera</taxon>
        <taxon>Paraneoptera</taxon>
        <taxon>Thysanoptera</taxon>
        <taxon>Terebrantia</taxon>
        <taxon>Thripoidea</taxon>
        <taxon>Thripidae</taxon>
        <taxon>Frankliniella</taxon>
    </lineage>
</organism>
<evidence type="ECO:0000256" key="7">
    <source>
        <dbReference type="PROSITE-ProRule" id="PRU00723"/>
    </source>
</evidence>
<feature type="compositionally biased region" description="Low complexity" evidence="8">
    <location>
        <begin position="1326"/>
        <end position="1335"/>
    </location>
</feature>
<feature type="region of interest" description="Disordered" evidence="8">
    <location>
        <begin position="35"/>
        <end position="89"/>
    </location>
</feature>
<evidence type="ECO:0000256" key="8">
    <source>
        <dbReference type="SAM" id="MobiDB-lite"/>
    </source>
</evidence>
<evidence type="ECO:0000256" key="6">
    <source>
        <dbReference type="ARBA" id="ARBA00022833"/>
    </source>
</evidence>
<feature type="domain" description="C3H1-type" evidence="9">
    <location>
        <begin position="782"/>
        <end position="809"/>
    </location>
</feature>
<feature type="compositionally biased region" description="Low complexity" evidence="8">
    <location>
        <begin position="485"/>
        <end position="522"/>
    </location>
</feature>
<evidence type="ECO:0000256" key="3">
    <source>
        <dbReference type="ARBA" id="ARBA00022723"/>
    </source>
</evidence>
<feature type="compositionally biased region" description="Polar residues" evidence="8">
    <location>
        <begin position="410"/>
        <end position="419"/>
    </location>
</feature>
<accession>A0AAE1I0D0</accession>
<feature type="compositionally biased region" description="Basic and acidic residues" evidence="8">
    <location>
        <begin position="927"/>
        <end position="938"/>
    </location>
</feature>
<feature type="compositionally biased region" description="Basic and acidic residues" evidence="8">
    <location>
        <begin position="754"/>
        <end position="764"/>
    </location>
</feature>
<dbReference type="GO" id="GO:0032958">
    <property type="term" value="P:inositol phosphate biosynthetic process"/>
    <property type="evidence" value="ECO:0007669"/>
    <property type="project" value="InterPro"/>
</dbReference>
<dbReference type="PANTHER" id="PTHR46582:SF1">
    <property type="entry name" value="ZINC FINGER CCCH DOMAIN-CONTAINING PROTEIN 18"/>
    <property type="match status" value="1"/>
</dbReference>
<feature type="compositionally biased region" description="Acidic residues" evidence="8">
    <location>
        <begin position="599"/>
        <end position="610"/>
    </location>
</feature>
<feature type="compositionally biased region" description="Low complexity" evidence="8">
    <location>
        <begin position="1283"/>
        <end position="1294"/>
    </location>
</feature>
<name>A0AAE1I0D0_9NEOP</name>
<evidence type="ECO:0000256" key="4">
    <source>
        <dbReference type="ARBA" id="ARBA00022771"/>
    </source>
</evidence>
<feature type="compositionally biased region" description="Basic and acidic residues" evidence="8">
    <location>
        <begin position="979"/>
        <end position="996"/>
    </location>
</feature>
<feature type="compositionally biased region" description="Pro residues" evidence="8">
    <location>
        <begin position="444"/>
        <end position="460"/>
    </location>
</feature>
<dbReference type="InterPro" id="IPR038286">
    <property type="entry name" value="IPK_sf"/>
</dbReference>
<dbReference type="Proteomes" id="UP001219518">
    <property type="component" value="Unassembled WGS sequence"/>
</dbReference>
<keyword evidence="5" id="KW-0418">Kinase</keyword>
<evidence type="ECO:0000256" key="2">
    <source>
        <dbReference type="ARBA" id="ARBA00022679"/>
    </source>
</evidence>
<feature type="compositionally biased region" description="Basic and acidic residues" evidence="8">
    <location>
        <begin position="699"/>
        <end position="709"/>
    </location>
</feature>
<feature type="compositionally biased region" description="Low complexity" evidence="8">
    <location>
        <begin position="611"/>
        <end position="622"/>
    </location>
</feature>
<comment type="caution">
    <text evidence="10">The sequence shown here is derived from an EMBL/GenBank/DDBJ whole genome shotgun (WGS) entry which is preliminary data.</text>
</comment>
<dbReference type="Pfam" id="PF03770">
    <property type="entry name" value="IPK"/>
    <property type="match status" value="1"/>
</dbReference>
<keyword evidence="6 7" id="KW-0862">Zinc</keyword>
<dbReference type="InterPro" id="IPR005522">
    <property type="entry name" value="IPK"/>
</dbReference>
<reference evidence="10" key="2">
    <citation type="journal article" date="2023" name="BMC Genomics">
        <title>Pest status, molecular evolution, and epigenetic factors derived from the genome assembly of Frankliniella fusca, a thysanopteran phytovirus vector.</title>
        <authorList>
            <person name="Catto M.A."/>
            <person name="Labadie P.E."/>
            <person name="Jacobson A.L."/>
            <person name="Kennedy G.G."/>
            <person name="Srinivasan R."/>
            <person name="Hunt B.G."/>
        </authorList>
    </citation>
    <scope>NUCLEOTIDE SEQUENCE</scope>
    <source>
        <strain evidence="10">PL_HMW_Pooled</strain>
    </source>
</reference>
<feature type="compositionally biased region" description="Acidic residues" evidence="8">
    <location>
        <begin position="765"/>
        <end position="778"/>
    </location>
</feature>